<evidence type="ECO:0000256" key="2">
    <source>
        <dbReference type="ARBA" id="ARBA00023134"/>
    </source>
</evidence>
<reference evidence="4" key="1">
    <citation type="submission" date="2013-10" db="EMBL/GenBank/DDBJ databases">
        <title>Genome sequencing of Onchocerca volvulus.</title>
        <authorList>
            <person name="Cotton J."/>
            <person name="Tsai J."/>
            <person name="Stanley E."/>
            <person name="Tracey A."/>
            <person name="Holroyd N."/>
            <person name="Lustigman S."/>
            <person name="Berriman M."/>
        </authorList>
    </citation>
    <scope>NUCLEOTIDE SEQUENCE</scope>
</reference>
<dbReference type="AlphaFoldDB" id="A0A8R1XVC3"/>
<dbReference type="GO" id="GO:0005525">
    <property type="term" value="F:GTP binding"/>
    <property type="evidence" value="ECO:0007669"/>
    <property type="project" value="UniProtKB-KW"/>
</dbReference>
<dbReference type="EnsemblMetazoa" id="OVOC3407.1">
    <property type="protein sequence ID" value="OVOC3407.1"/>
    <property type="gene ID" value="WBGene00240216"/>
</dbReference>
<dbReference type="InterPro" id="IPR037103">
    <property type="entry name" value="Tubulin/FtsZ-like_C"/>
</dbReference>
<dbReference type="InterPro" id="IPR008280">
    <property type="entry name" value="Tub_FtsZ_C"/>
</dbReference>
<keyword evidence="4" id="KW-1185">Reference proteome</keyword>
<dbReference type="Proteomes" id="UP000024404">
    <property type="component" value="Unassembled WGS sequence"/>
</dbReference>
<reference evidence="3" key="2">
    <citation type="submission" date="2022-06" db="UniProtKB">
        <authorList>
            <consortium name="EnsemblMetazoa"/>
        </authorList>
    </citation>
    <scope>IDENTIFICATION</scope>
</reference>
<dbReference type="Gene3D" id="3.30.1330.20">
    <property type="entry name" value="Tubulin/FtsZ, C-terminal domain"/>
    <property type="match status" value="1"/>
</dbReference>
<accession>A0A8R1XVC3</accession>
<name>A0A8R1XVC3_ONCVO</name>
<sequence>MSSASFHDHSFIALRRCAECGSDGIPDKFSVISTFSFPAVIYAPVISVKKAYHESLSATNFTKACFDASNQVVKALTTATDSTR</sequence>
<proteinExistence type="predicted"/>
<keyword evidence="1" id="KW-0547">Nucleotide-binding</keyword>
<dbReference type="SUPFAM" id="SSF55307">
    <property type="entry name" value="Tubulin C-terminal domain-like"/>
    <property type="match status" value="1"/>
</dbReference>
<evidence type="ECO:0000256" key="1">
    <source>
        <dbReference type="ARBA" id="ARBA00022741"/>
    </source>
</evidence>
<protein>
    <submittedName>
        <fullName evidence="3">Uncharacterized protein</fullName>
    </submittedName>
</protein>
<evidence type="ECO:0000313" key="3">
    <source>
        <dbReference type="EnsemblMetazoa" id="OVOC3407.1"/>
    </source>
</evidence>
<keyword evidence="2" id="KW-0342">GTP-binding</keyword>
<evidence type="ECO:0000313" key="4">
    <source>
        <dbReference type="Proteomes" id="UP000024404"/>
    </source>
</evidence>
<dbReference type="EMBL" id="CMVM020000093">
    <property type="status" value="NOT_ANNOTATED_CDS"/>
    <property type="molecule type" value="Genomic_DNA"/>
</dbReference>
<organism evidence="3 4">
    <name type="scientific">Onchocerca volvulus</name>
    <dbReference type="NCBI Taxonomy" id="6282"/>
    <lineage>
        <taxon>Eukaryota</taxon>
        <taxon>Metazoa</taxon>
        <taxon>Ecdysozoa</taxon>
        <taxon>Nematoda</taxon>
        <taxon>Chromadorea</taxon>
        <taxon>Rhabditida</taxon>
        <taxon>Spirurina</taxon>
        <taxon>Spiruromorpha</taxon>
        <taxon>Filarioidea</taxon>
        <taxon>Onchocercidae</taxon>
        <taxon>Onchocerca</taxon>
    </lineage>
</organism>